<keyword evidence="7" id="KW-0472">Membrane</keyword>
<evidence type="ECO:0000313" key="12">
    <source>
        <dbReference type="Proteomes" id="UP000276133"/>
    </source>
</evidence>
<comment type="caution">
    <text evidence="11">The sequence shown here is derived from an EMBL/GenBank/DDBJ whole genome shotgun (WGS) entry which is preliminary data.</text>
</comment>
<name>A0A3M7R8H3_BRAPC</name>
<dbReference type="GO" id="GO:0015031">
    <property type="term" value="P:protein transport"/>
    <property type="evidence" value="ECO:0007669"/>
    <property type="project" value="UniProtKB-KW"/>
</dbReference>
<dbReference type="Pfam" id="PF12022">
    <property type="entry name" value="COG2_C"/>
    <property type="match status" value="1"/>
</dbReference>
<keyword evidence="12" id="KW-1185">Reference proteome</keyword>
<evidence type="ECO:0000256" key="8">
    <source>
        <dbReference type="ARBA" id="ARBA00031344"/>
    </source>
</evidence>
<dbReference type="PANTHER" id="PTHR12961:SF0">
    <property type="entry name" value="CONSERVED OLIGOMERIC GOLGI COMPLEX SUBUNIT 2"/>
    <property type="match status" value="1"/>
</dbReference>
<feature type="domain" description="Conserved oligomeric Golgi complex subunit 2 N-terminal" evidence="9">
    <location>
        <begin position="19"/>
        <end position="92"/>
    </location>
</feature>
<dbReference type="AlphaFoldDB" id="A0A3M7R8H3"/>
<dbReference type="EMBL" id="REGN01004029">
    <property type="protein sequence ID" value="RNA19525.1"/>
    <property type="molecule type" value="Genomic_DNA"/>
</dbReference>
<protein>
    <recommendedName>
        <fullName evidence="3">Conserved oligomeric Golgi complex subunit 2</fullName>
    </recommendedName>
    <alternativeName>
        <fullName evidence="8">Component of oligomeric Golgi complex 2</fullName>
    </alternativeName>
</protein>
<dbReference type="OrthoDB" id="332281at2759"/>
<evidence type="ECO:0000256" key="2">
    <source>
        <dbReference type="ARBA" id="ARBA00007603"/>
    </source>
</evidence>
<evidence type="ECO:0000256" key="5">
    <source>
        <dbReference type="ARBA" id="ARBA00022927"/>
    </source>
</evidence>
<proteinExistence type="inferred from homology"/>
<dbReference type="GO" id="GO:0007030">
    <property type="term" value="P:Golgi organization"/>
    <property type="evidence" value="ECO:0007669"/>
    <property type="project" value="InterPro"/>
</dbReference>
<organism evidence="11 12">
    <name type="scientific">Brachionus plicatilis</name>
    <name type="common">Marine rotifer</name>
    <name type="synonym">Brachionus muelleri</name>
    <dbReference type="NCBI Taxonomy" id="10195"/>
    <lineage>
        <taxon>Eukaryota</taxon>
        <taxon>Metazoa</taxon>
        <taxon>Spiralia</taxon>
        <taxon>Gnathifera</taxon>
        <taxon>Rotifera</taxon>
        <taxon>Eurotatoria</taxon>
        <taxon>Monogononta</taxon>
        <taxon>Pseudotrocha</taxon>
        <taxon>Ploima</taxon>
        <taxon>Brachionidae</taxon>
        <taxon>Brachionus</taxon>
    </lineage>
</organism>
<evidence type="ECO:0000256" key="1">
    <source>
        <dbReference type="ARBA" id="ARBA00004395"/>
    </source>
</evidence>
<gene>
    <name evidence="11" type="ORF">BpHYR1_029538</name>
</gene>
<dbReference type="PANTHER" id="PTHR12961">
    <property type="entry name" value="CONSERVED OLIGOMERIC GOLGI COMPLEX COMPONENT 2"/>
    <property type="match status" value="1"/>
</dbReference>
<sequence>MSESIKSTGQYLHNYESSLCFPKDVFYAKNFDVDAFVSHYKKEYSLERLRDDLAIFLKVLEMSMSDLINKDYPDFVNLSTNLVDLEKVINDLKNPLDSIKSDVDSVRNSLDTEIGQIMSKLNEKLLIEKRRIVLKLLMNWQRSLKVTNEMIGNPNASQKINGDHVQRIAFEFCQLKNSLSICAGEDKSTILTQDIDKLSQVLENIMRDLFIDCVTNWHKISFSDNKHQLKHVLKSYSLLGKEKHAEQLYTQYVVEPYLDQFINEEYLQNNIHKLDGVYEKILDLMDSQEEFFLIVSQIHNSGSNEENKNNHSAKIINNSFDFLINSVWSCILSKIEYDMSSIFSASDADLFHQNFKQSFDFIAKFESKCHKIDKNFHINFNQSQSFKYFTKKWPIQVYYQIRFQEIVYQFESDLINYSHTNPDKPDNLCLNITESLLKKIDFIWSEQTCFLKCLLPQFWRLNLQIINRYTSFYNSLTRSKIEQLDKAESQVDFSSDLDTIFNILHDLHQLYEFKLPNVFDGVIAPVIRACSQNVPISSLKEAFNFSIQMLKELEVFLIDFVSKTIIQKCLVQLRSAIDIPRLYRRTNRNRPENSLQYVNDAVGSIRSFKATYSGKDKSDEQNEIVKKCVLNIVDSVCISYQSIASDLLDSVRKMEDSLKKLQRVKQKNKLSNSLAHSNLVSDDDKIRIQIYLDIVKFGQLLESEFGSKGESNYESLFKLVEPYAILKQDNNSNQQAIDEKNETNLI</sequence>
<dbReference type="InterPro" id="IPR024602">
    <property type="entry name" value="COG_su2_N"/>
</dbReference>
<evidence type="ECO:0000259" key="10">
    <source>
        <dbReference type="Pfam" id="PF12022"/>
    </source>
</evidence>
<keyword evidence="4" id="KW-0813">Transport</keyword>
<comment type="subcellular location">
    <subcellularLocation>
        <location evidence="1">Golgi apparatus membrane</location>
        <topology evidence="1">Peripheral membrane protein</topology>
    </subcellularLocation>
</comment>
<dbReference type="Proteomes" id="UP000276133">
    <property type="component" value="Unassembled WGS sequence"/>
</dbReference>
<keyword evidence="5" id="KW-0653">Protein transport</keyword>
<reference evidence="11 12" key="1">
    <citation type="journal article" date="2018" name="Sci. Rep.">
        <title>Genomic signatures of local adaptation to the degree of environmental predictability in rotifers.</title>
        <authorList>
            <person name="Franch-Gras L."/>
            <person name="Hahn C."/>
            <person name="Garcia-Roger E.M."/>
            <person name="Carmona M.J."/>
            <person name="Serra M."/>
            <person name="Gomez A."/>
        </authorList>
    </citation>
    <scope>NUCLEOTIDE SEQUENCE [LARGE SCALE GENOMIC DNA]</scope>
    <source>
        <strain evidence="11">HYR1</strain>
    </source>
</reference>
<dbReference type="GO" id="GO:0006891">
    <property type="term" value="P:intra-Golgi vesicle-mediated transport"/>
    <property type="evidence" value="ECO:0007669"/>
    <property type="project" value="TreeGrafter"/>
</dbReference>
<dbReference type="GO" id="GO:0000139">
    <property type="term" value="C:Golgi membrane"/>
    <property type="evidence" value="ECO:0007669"/>
    <property type="project" value="UniProtKB-SubCell"/>
</dbReference>
<dbReference type="InterPro" id="IPR009316">
    <property type="entry name" value="COG2"/>
</dbReference>
<comment type="similarity">
    <text evidence="2">Belongs to the COG2 family.</text>
</comment>
<dbReference type="Pfam" id="PF06148">
    <property type="entry name" value="COG2_N"/>
    <property type="match status" value="1"/>
</dbReference>
<evidence type="ECO:0000256" key="6">
    <source>
        <dbReference type="ARBA" id="ARBA00023034"/>
    </source>
</evidence>
<evidence type="ECO:0000256" key="7">
    <source>
        <dbReference type="ARBA" id="ARBA00023136"/>
    </source>
</evidence>
<evidence type="ECO:0000256" key="3">
    <source>
        <dbReference type="ARBA" id="ARBA00020977"/>
    </source>
</evidence>
<evidence type="ECO:0000259" key="9">
    <source>
        <dbReference type="Pfam" id="PF06148"/>
    </source>
</evidence>
<accession>A0A3M7R8H3</accession>
<feature type="domain" description="COG complex component COG2 C-terminal" evidence="10">
    <location>
        <begin position="391"/>
        <end position="694"/>
    </location>
</feature>
<evidence type="ECO:0000313" key="11">
    <source>
        <dbReference type="EMBL" id="RNA19525.1"/>
    </source>
</evidence>
<dbReference type="InterPro" id="IPR024603">
    <property type="entry name" value="COG_complex_COG2_C"/>
</dbReference>
<evidence type="ECO:0000256" key="4">
    <source>
        <dbReference type="ARBA" id="ARBA00022448"/>
    </source>
</evidence>
<dbReference type="GO" id="GO:0017119">
    <property type="term" value="C:Golgi transport complex"/>
    <property type="evidence" value="ECO:0007669"/>
    <property type="project" value="TreeGrafter"/>
</dbReference>
<keyword evidence="6" id="KW-0333">Golgi apparatus</keyword>
<dbReference type="STRING" id="10195.A0A3M7R8H3"/>